<protein>
    <submittedName>
        <fullName evidence="1">Uncharacterized protein</fullName>
    </submittedName>
</protein>
<reference evidence="1" key="1">
    <citation type="journal article" date="2020" name="mSystems">
        <title>Genome- and Community-Level Interaction Insights into Carbon Utilization and Element Cycling Functions of Hydrothermarchaeota in Hydrothermal Sediment.</title>
        <authorList>
            <person name="Zhou Z."/>
            <person name="Liu Y."/>
            <person name="Xu W."/>
            <person name="Pan J."/>
            <person name="Luo Z.H."/>
            <person name="Li M."/>
        </authorList>
    </citation>
    <scope>NUCLEOTIDE SEQUENCE [LARGE SCALE GENOMIC DNA]</scope>
    <source>
        <strain evidence="1">SpSt-123</strain>
    </source>
</reference>
<gene>
    <name evidence="1" type="ORF">ENO04_06595</name>
</gene>
<sequence>MVFQKVVIGNQEDWAIKGVIRALSRFFVPTNRIIVNTQAETISEGWTSTISNLIARAEKIMRYIENEKNSIGIVTQAGLVFMPGVPRPHLSVISAITLGFDRVALGYSLGVPIFVLGKNESLLFQFASLLAKKPSEKTLDDLVLELTKGYQSLTELVESSVKNAYISLKLTGNQPYISLKVLKENLIGEENVPV</sequence>
<organism evidence="1">
    <name type="scientific">Fervidicoccus fontis</name>
    <dbReference type="NCBI Taxonomy" id="683846"/>
    <lineage>
        <taxon>Archaea</taxon>
        <taxon>Thermoproteota</taxon>
        <taxon>Thermoprotei</taxon>
        <taxon>Fervidicoccales</taxon>
        <taxon>Fervidicoccaceae</taxon>
        <taxon>Fervidicoccus</taxon>
    </lineage>
</organism>
<name>A0A7C1E0W9_9CREN</name>
<accession>A0A7C1E0W9</accession>
<dbReference type="AlphaFoldDB" id="A0A7C1E0W9"/>
<comment type="caution">
    <text evidence="1">The sequence shown here is derived from an EMBL/GenBank/DDBJ whole genome shotgun (WGS) entry which is preliminary data.</text>
</comment>
<evidence type="ECO:0000313" key="1">
    <source>
        <dbReference type="EMBL" id="HDS11257.1"/>
    </source>
</evidence>
<dbReference type="EMBL" id="DSDY01000196">
    <property type="protein sequence ID" value="HDS11257.1"/>
    <property type="molecule type" value="Genomic_DNA"/>
</dbReference>
<proteinExistence type="predicted"/>